<evidence type="ECO:0000256" key="1">
    <source>
        <dbReference type="PROSITE-ProRule" id="PRU00285"/>
    </source>
</evidence>
<dbReference type="PANTHER" id="PTHR11527">
    <property type="entry name" value="HEAT-SHOCK PROTEIN 20 FAMILY MEMBER"/>
    <property type="match status" value="1"/>
</dbReference>
<dbReference type="InterPro" id="IPR002068">
    <property type="entry name" value="A-crystallin/Hsp20_dom"/>
</dbReference>
<dbReference type="Gene3D" id="2.60.40.790">
    <property type="match status" value="1"/>
</dbReference>
<proteinExistence type="inferred from homology"/>
<dbReference type="SUPFAM" id="SSF49764">
    <property type="entry name" value="HSP20-like chaperones"/>
    <property type="match status" value="1"/>
</dbReference>
<sequence>MPSANVLEDDKEFKIELAAPGMKKNDFKVDIVNNQLTISSEVTDDKEVKEENYTRKEFNYNSFSRTFILPETVDVAKIEATYKDGILTLDLPKKPELAKSYKKEIAVH</sequence>
<keyword evidence="5" id="KW-1185">Reference proteome</keyword>
<dbReference type="InterPro" id="IPR008978">
    <property type="entry name" value="HSP20-like_chaperone"/>
</dbReference>
<dbReference type="KEGG" id="fuv:JR347_13185"/>
<dbReference type="EMBL" id="CP070608">
    <property type="protein sequence ID" value="QSE99399.1"/>
    <property type="molecule type" value="Genomic_DNA"/>
</dbReference>
<dbReference type="AlphaFoldDB" id="A0A975A2E9"/>
<protein>
    <submittedName>
        <fullName evidence="4">Hsp20/alpha crystallin family protein</fullName>
    </submittedName>
</protein>
<dbReference type="Proteomes" id="UP000662783">
    <property type="component" value="Chromosome"/>
</dbReference>
<organism evidence="4 5">
    <name type="scientific">Fulvivirga lutea</name>
    <dbReference type="NCBI Taxonomy" id="2810512"/>
    <lineage>
        <taxon>Bacteria</taxon>
        <taxon>Pseudomonadati</taxon>
        <taxon>Bacteroidota</taxon>
        <taxon>Cytophagia</taxon>
        <taxon>Cytophagales</taxon>
        <taxon>Fulvivirgaceae</taxon>
        <taxon>Fulvivirga</taxon>
    </lineage>
</organism>
<comment type="similarity">
    <text evidence="1 2">Belongs to the small heat shock protein (HSP20) family.</text>
</comment>
<gene>
    <name evidence="4" type="ORF">JR347_13185</name>
</gene>
<dbReference type="Pfam" id="PF00011">
    <property type="entry name" value="HSP20"/>
    <property type="match status" value="1"/>
</dbReference>
<evidence type="ECO:0000313" key="5">
    <source>
        <dbReference type="Proteomes" id="UP000662783"/>
    </source>
</evidence>
<evidence type="ECO:0000313" key="4">
    <source>
        <dbReference type="EMBL" id="QSE99399.1"/>
    </source>
</evidence>
<evidence type="ECO:0000259" key="3">
    <source>
        <dbReference type="PROSITE" id="PS01031"/>
    </source>
</evidence>
<reference evidence="4" key="1">
    <citation type="submission" date="2021-02" db="EMBL/GenBank/DDBJ databases">
        <title>Fulvivirga sp. S481 isolated from sea water.</title>
        <authorList>
            <person name="Bae S.S."/>
            <person name="Baek K."/>
        </authorList>
    </citation>
    <scope>NUCLEOTIDE SEQUENCE</scope>
    <source>
        <strain evidence="4">S481</strain>
    </source>
</reference>
<dbReference type="CDD" id="cd06464">
    <property type="entry name" value="ACD_sHsps-like"/>
    <property type="match status" value="1"/>
</dbReference>
<accession>A0A975A2E9</accession>
<name>A0A975A2E9_9BACT</name>
<dbReference type="PROSITE" id="PS01031">
    <property type="entry name" value="SHSP"/>
    <property type="match status" value="1"/>
</dbReference>
<evidence type="ECO:0000256" key="2">
    <source>
        <dbReference type="RuleBase" id="RU003616"/>
    </source>
</evidence>
<dbReference type="InterPro" id="IPR031107">
    <property type="entry name" value="Small_HSP"/>
</dbReference>
<feature type="domain" description="SHSP" evidence="3">
    <location>
        <begin position="1"/>
        <end position="108"/>
    </location>
</feature>